<reference evidence="2 3" key="1">
    <citation type="submission" date="2016-03" db="EMBL/GenBank/DDBJ databases">
        <title>Trachymyrmex septentrionalis WGS genome.</title>
        <authorList>
            <person name="Nygaard S."/>
            <person name="Hu H."/>
            <person name="Boomsma J."/>
            <person name="Zhang G."/>
        </authorList>
    </citation>
    <scope>NUCLEOTIDE SEQUENCE [LARGE SCALE GENOMIC DNA]</scope>
    <source>
        <strain evidence="2">Tsep2-gDNA-1</strain>
        <tissue evidence="2">Whole body</tissue>
    </source>
</reference>
<keyword evidence="3" id="KW-1185">Reference proteome</keyword>
<organism evidence="2 3">
    <name type="scientific">Trachymyrmex septentrionalis</name>
    <dbReference type="NCBI Taxonomy" id="34720"/>
    <lineage>
        <taxon>Eukaryota</taxon>
        <taxon>Metazoa</taxon>
        <taxon>Ecdysozoa</taxon>
        <taxon>Arthropoda</taxon>
        <taxon>Hexapoda</taxon>
        <taxon>Insecta</taxon>
        <taxon>Pterygota</taxon>
        <taxon>Neoptera</taxon>
        <taxon>Endopterygota</taxon>
        <taxon>Hymenoptera</taxon>
        <taxon>Apocrita</taxon>
        <taxon>Aculeata</taxon>
        <taxon>Formicoidea</taxon>
        <taxon>Formicidae</taxon>
        <taxon>Myrmicinae</taxon>
        <taxon>Trachymyrmex</taxon>
    </lineage>
</organism>
<dbReference type="PROSITE" id="PS51257">
    <property type="entry name" value="PROKAR_LIPOPROTEIN"/>
    <property type="match status" value="1"/>
</dbReference>
<protein>
    <submittedName>
        <fullName evidence="2">Uncharacterized protein</fullName>
    </submittedName>
</protein>
<accession>A0A195F0B3</accession>
<feature type="region of interest" description="Disordered" evidence="1">
    <location>
        <begin position="83"/>
        <end position="142"/>
    </location>
</feature>
<proteinExistence type="predicted"/>
<gene>
    <name evidence="2" type="ORF">ALC56_12271</name>
</gene>
<evidence type="ECO:0000256" key="1">
    <source>
        <dbReference type="SAM" id="MobiDB-lite"/>
    </source>
</evidence>
<feature type="compositionally biased region" description="Acidic residues" evidence="1">
    <location>
        <begin position="83"/>
        <end position="107"/>
    </location>
</feature>
<dbReference type="AlphaFoldDB" id="A0A195F0B3"/>
<sequence length="142" mass="15155">MTCVRFFFRYTCRTLPRGTGYIFFLIFLSACEGLCRRVSGNVAQRSSYRLGSELVISLSFSAASVCPEPFCNSSCVTLLDDVDGGGGDGDDDDGSGEGGDEADDDGDVTTKKTTTSRNVARPRMGYESEAADPSGRPSLSDD</sequence>
<evidence type="ECO:0000313" key="3">
    <source>
        <dbReference type="Proteomes" id="UP000078541"/>
    </source>
</evidence>
<dbReference type="EMBL" id="KQ981905">
    <property type="protein sequence ID" value="KYN33559.1"/>
    <property type="molecule type" value="Genomic_DNA"/>
</dbReference>
<name>A0A195F0B3_9HYME</name>
<evidence type="ECO:0000313" key="2">
    <source>
        <dbReference type="EMBL" id="KYN33559.1"/>
    </source>
</evidence>
<dbReference type="Proteomes" id="UP000078541">
    <property type="component" value="Unassembled WGS sequence"/>
</dbReference>